<gene>
    <name evidence="1" type="ORF">HPB50_005223</name>
</gene>
<evidence type="ECO:0000313" key="2">
    <source>
        <dbReference type="Proteomes" id="UP000821845"/>
    </source>
</evidence>
<organism evidence="1 2">
    <name type="scientific">Hyalomma asiaticum</name>
    <name type="common">Tick</name>
    <dbReference type="NCBI Taxonomy" id="266040"/>
    <lineage>
        <taxon>Eukaryota</taxon>
        <taxon>Metazoa</taxon>
        <taxon>Ecdysozoa</taxon>
        <taxon>Arthropoda</taxon>
        <taxon>Chelicerata</taxon>
        <taxon>Arachnida</taxon>
        <taxon>Acari</taxon>
        <taxon>Parasitiformes</taxon>
        <taxon>Ixodida</taxon>
        <taxon>Ixodoidea</taxon>
        <taxon>Ixodidae</taxon>
        <taxon>Hyalomminae</taxon>
        <taxon>Hyalomma</taxon>
    </lineage>
</organism>
<proteinExistence type="predicted"/>
<name>A0ACB7SK50_HYAAI</name>
<keyword evidence="2" id="KW-1185">Reference proteome</keyword>
<accession>A0ACB7SK50</accession>
<dbReference type="EMBL" id="CM023483">
    <property type="protein sequence ID" value="KAH6935341.1"/>
    <property type="molecule type" value="Genomic_DNA"/>
</dbReference>
<comment type="caution">
    <text evidence="1">The sequence shown here is derived from an EMBL/GenBank/DDBJ whole genome shotgun (WGS) entry which is preliminary data.</text>
</comment>
<protein>
    <submittedName>
        <fullName evidence="1">Uncharacterized protein</fullName>
    </submittedName>
</protein>
<sequence length="325" mass="36780">MYLPCGTAETVGHLCSSRGQGPDFWGRLNPAWSLCSTGRRQSPVNIEPRQLLFDPNLKPIAVSNHRVDGLLQNTGQGIVFRLSEDDELGGVNISLGPLSYRYRVYELRLHFGRTEDRGSEHSVSGFVFPAELQILGYNCDLYANVSEARQRAQGLVALAVIIKLRDTANVELRLLTSQLLHLAFKGSQVAVKSVSIRDLLPDTDSYMTYEGSSTTPGCEETVTWILMNRPLYMTRQQLFATRKLMQGDAFHPKAPLGNNFRPTQPLHGRVVRTNIDIRSDVPESFTFRNSSIMLDEKERDKRTPHCHEVKRAYFSWSEIRVLELK</sequence>
<evidence type="ECO:0000313" key="1">
    <source>
        <dbReference type="EMBL" id="KAH6935341.1"/>
    </source>
</evidence>
<reference evidence="1" key="1">
    <citation type="submission" date="2020-05" db="EMBL/GenBank/DDBJ databases">
        <title>Large-scale comparative analyses of tick genomes elucidate their genetic diversity and vector capacities.</title>
        <authorList>
            <person name="Jia N."/>
            <person name="Wang J."/>
            <person name="Shi W."/>
            <person name="Du L."/>
            <person name="Sun Y."/>
            <person name="Zhan W."/>
            <person name="Jiang J."/>
            <person name="Wang Q."/>
            <person name="Zhang B."/>
            <person name="Ji P."/>
            <person name="Sakyi L.B."/>
            <person name="Cui X."/>
            <person name="Yuan T."/>
            <person name="Jiang B."/>
            <person name="Yang W."/>
            <person name="Lam T.T.-Y."/>
            <person name="Chang Q."/>
            <person name="Ding S."/>
            <person name="Wang X."/>
            <person name="Zhu J."/>
            <person name="Ruan X."/>
            <person name="Zhao L."/>
            <person name="Wei J."/>
            <person name="Que T."/>
            <person name="Du C."/>
            <person name="Cheng J."/>
            <person name="Dai P."/>
            <person name="Han X."/>
            <person name="Huang E."/>
            <person name="Gao Y."/>
            <person name="Liu J."/>
            <person name="Shao H."/>
            <person name="Ye R."/>
            <person name="Li L."/>
            <person name="Wei W."/>
            <person name="Wang X."/>
            <person name="Wang C."/>
            <person name="Yang T."/>
            <person name="Huo Q."/>
            <person name="Li W."/>
            <person name="Guo W."/>
            <person name="Chen H."/>
            <person name="Zhou L."/>
            <person name="Ni X."/>
            <person name="Tian J."/>
            <person name="Zhou Y."/>
            <person name="Sheng Y."/>
            <person name="Liu T."/>
            <person name="Pan Y."/>
            <person name="Xia L."/>
            <person name="Li J."/>
            <person name="Zhao F."/>
            <person name="Cao W."/>
        </authorList>
    </citation>
    <scope>NUCLEOTIDE SEQUENCE</scope>
    <source>
        <strain evidence="1">Hyas-2018</strain>
    </source>
</reference>
<dbReference type="Proteomes" id="UP000821845">
    <property type="component" value="Chromosome 3"/>
</dbReference>